<reference evidence="6" key="1">
    <citation type="submission" date="2021-01" db="EMBL/GenBank/DDBJ databases">
        <title>Whole genome shotgun sequence of Rhizocola hellebori NBRC 109834.</title>
        <authorList>
            <person name="Komaki H."/>
            <person name="Tamura T."/>
        </authorList>
    </citation>
    <scope>NUCLEOTIDE SEQUENCE</scope>
    <source>
        <strain evidence="6">NBRC 109834</strain>
    </source>
</reference>
<dbReference type="AlphaFoldDB" id="A0A8J3Q981"/>
<accession>A0A8J3Q981</accession>
<keyword evidence="7" id="KW-1185">Reference proteome</keyword>
<organism evidence="6 7">
    <name type="scientific">Rhizocola hellebori</name>
    <dbReference type="NCBI Taxonomy" id="1392758"/>
    <lineage>
        <taxon>Bacteria</taxon>
        <taxon>Bacillati</taxon>
        <taxon>Actinomycetota</taxon>
        <taxon>Actinomycetes</taxon>
        <taxon>Micromonosporales</taxon>
        <taxon>Micromonosporaceae</taxon>
        <taxon>Rhizocola</taxon>
    </lineage>
</organism>
<evidence type="ECO:0000313" key="6">
    <source>
        <dbReference type="EMBL" id="GIH05496.1"/>
    </source>
</evidence>
<dbReference type="RefSeq" id="WP_203909340.1">
    <property type="nucleotide sequence ID" value="NZ_BONY01000019.1"/>
</dbReference>
<comment type="subcellular location">
    <subcellularLocation>
        <location evidence="1">Membrane</location>
        <topology evidence="1">Multi-pass membrane protein</topology>
    </subcellularLocation>
</comment>
<protein>
    <recommendedName>
        <fullName evidence="8">DoxX family protein</fullName>
    </recommendedName>
</protein>
<comment type="caution">
    <text evidence="6">The sequence shown here is derived from an EMBL/GenBank/DDBJ whole genome shotgun (WGS) entry which is preliminary data.</text>
</comment>
<dbReference type="Pfam" id="PF13564">
    <property type="entry name" value="DoxX_2"/>
    <property type="match status" value="1"/>
</dbReference>
<dbReference type="Proteomes" id="UP000612899">
    <property type="component" value="Unassembled WGS sequence"/>
</dbReference>
<keyword evidence="2 5" id="KW-0812">Transmembrane</keyword>
<gene>
    <name evidence="6" type="ORF">Rhe02_35630</name>
</gene>
<dbReference type="InterPro" id="IPR032808">
    <property type="entry name" value="DoxX"/>
</dbReference>
<evidence type="ECO:0008006" key="8">
    <source>
        <dbReference type="Google" id="ProtNLM"/>
    </source>
</evidence>
<evidence type="ECO:0000256" key="1">
    <source>
        <dbReference type="ARBA" id="ARBA00004141"/>
    </source>
</evidence>
<keyword evidence="3 5" id="KW-1133">Transmembrane helix</keyword>
<feature type="transmembrane region" description="Helical" evidence="5">
    <location>
        <begin position="71"/>
        <end position="91"/>
    </location>
</feature>
<evidence type="ECO:0000256" key="3">
    <source>
        <dbReference type="ARBA" id="ARBA00022989"/>
    </source>
</evidence>
<feature type="transmembrane region" description="Helical" evidence="5">
    <location>
        <begin position="97"/>
        <end position="113"/>
    </location>
</feature>
<evidence type="ECO:0000313" key="7">
    <source>
        <dbReference type="Proteomes" id="UP000612899"/>
    </source>
</evidence>
<dbReference type="GO" id="GO:0016020">
    <property type="term" value="C:membrane"/>
    <property type="evidence" value="ECO:0007669"/>
    <property type="project" value="UniProtKB-SubCell"/>
</dbReference>
<keyword evidence="4 5" id="KW-0472">Membrane</keyword>
<sequence length="127" mass="13150">MKILLWIVSAIAAFFFVTTGLSKLVVSTAELEAVYHAIPVVLLRIAGVAEVLGGVGLIVPAATRVLPGLTPVAAGGLVLTMVGAIVTNIVIGEYATILISLVYLVPAAGILWARTTRYPIAARGVSR</sequence>
<evidence type="ECO:0000256" key="5">
    <source>
        <dbReference type="SAM" id="Phobius"/>
    </source>
</evidence>
<feature type="transmembrane region" description="Helical" evidence="5">
    <location>
        <begin position="38"/>
        <end position="59"/>
    </location>
</feature>
<dbReference type="EMBL" id="BONY01000019">
    <property type="protein sequence ID" value="GIH05496.1"/>
    <property type="molecule type" value="Genomic_DNA"/>
</dbReference>
<evidence type="ECO:0000256" key="4">
    <source>
        <dbReference type="ARBA" id="ARBA00023136"/>
    </source>
</evidence>
<name>A0A8J3Q981_9ACTN</name>
<evidence type="ECO:0000256" key="2">
    <source>
        <dbReference type="ARBA" id="ARBA00022692"/>
    </source>
</evidence>
<proteinExistence type="predicted"/>